<dbReference type="GO" id="GO:0070979">
    <property type="term" value="P:protein K11-linked ubiquitination"/>
    <property type="evidence" value="ECO:0007669"/>
    <property type="project" value="TreeGrafter"/>
</dbReference>
<comment type="pathway">
    <text evidence="3">Protein modification; protein ubiquitination.</text>
</comment>
<dbReference type="AlphaFoldDB" id="A0A0L7LKW7"/>
<feature type="compositionally biased region" description="Basic residues" evidence="16">
    <location>
        <begin position="390"/>
        <end position="400"/>
    </location>
</feature>
<keyword evidence="11" id="KW-0833">Ubl conjugation pathway</keyword>
<dbReference type="InterPro" id="IPR037679">
    <property type="entry name" value="Apc5"/>
</dbReference>
<proteinExistence type="inferred from homology"/>
<keyword evidence="15" id="KW-0131">Cell cycle</keyword>
<evidence type="ECO:0000313" key="19">
    <source>
        <dbReference type="EMBL" id="KOB76178.1"/>
    </source>
</evidence>
<keyword evidence="13" id="KW-0206">Cytoskeleton</keyword>
<accession>A0A0L7LKW7</accession>
<dbReference type="GO" id="GO:0045842">
    <property type="term" value="P:positive regulation of mitotic metaphase/anaphase transition"/>
    <property type="evidence" value="ECO:0007669"/>
    <property type="project" value="TreeGrafter"/>
</dbReference>
<feature type="region of interest" description="Disordered" evidence="16">
    <location>
        <begin position="376"/>
        <end position="400"/>
    </location>
</feature>
<gene>
    <name evidence="19" type="ORF">OBRU01_03263</name>
</gene>
<protein>
    <recommendedName>
        <fullName evidence="5">Anaphase-promoting complex subunit 5</fullName>
    </recommendedName>
</protein>
<dbReference type="Proteomes" id="UP000037510">
    <property type="component" value="Unassembled WGS sequence"/>
</dbReference>
<evidence type="ECO:0000256" key="8">
    <source>
        <dbReference type="ARBA" id="ARBA00022618"/>
    </source>
</evidence>
<evidence type="ECO:0000256" key="11">
    <source>
        <dbReference type="ARBA" id="ARBA00022786"/>
    </source>
</evidence>
<feature type="domain" description="Anaphase-promoting complex subunit 5" evidence="17">
    <location>
        <begin position="422"/>
        <end position="486"/>
    </location>
</feature>
<keyword evidence="7" id="KW-0597">Phosphoprotein</keyword>
<organism evidence="19 20">
    <name type="scientific">Operophtera brumata</name>
    <name type="common">Winter moth</name>
    <name type="synonym">Phalaena brumata</name>
    <dbReference type="NCBI Taxonomy" id="104452"/>
    <lineage>
        <taxon>Eukaryota</taxon>
        <taxon>Metazoa</taxon>
        <taxon>Ecdysozoa</taxon>
        <taxon>Arthropoda</taxon>
        <taxon>Hexapoda</taxon>
        <taxon>Insecta</taxon>
        <taxon>Pterygota</taxon>
        <taxon>Neoptera</taxon>
        <taxon>Endopterygota</taxon>
        <taxon>Lepidoptera</taxon>
        <taxon>Glossata</taxon>
        <taxon>Ditrysia</taxon>
        <taxon>Geometroidea</taxon>
        <taxon>Geometridae</taxon>
        <taxon>Larentiinae</taxon>
        <taxon>Operophtera</taxon>
    </lineage>
</organism>
<evidence type="ECO:0000256" key="14">
    <source>
        <dbReference type="ARBA" id="ARBA00023242"/>
    </source>
</evidence>
<evidence type="ECO:0000313" key="20">
    <source>
        <dbReference type="Proteomes" id="UP000037510"/>
    </source>
</evidence>
<evidence type="ECO:0000256" key="10">
    <source>
        <dbReference type="ARBA" id="ARBA00022776"/>
    </source>
</evidence>
<evidence type="ECO:0000259" key="17">
    <source>
        <dbReference type="Pfam" id="PF12862"/>
    </source>
</evidence>
<evidence type="ECO:0000256" key="4">
    <source>
        <dbReference type="ARBA" id="ARBA00007450"/>
    </source>
</evidence>
<evidence type="ECO:0000256" key="6">
    <source>
        <dbReference type="ARBA" id="ARBA00022490"/>
    </source>
</evidence>
<evidence type="ECO:0000256" key="7">
    <source>
        <dbReference type="ARBA" id="ARBA00022553"/>
    </source>
</evidence>
<keyword evidence="9" id="KW-0677">Repeat</keyword>
<comment type="caution">
    <text evidence="19">The sequence shown here is derived from an EMBL/GenBank/DDBJ whole genome shotgun (WGS) entry which is preliminary data.</text>
</comment>
<evidence type="ECO:0000256" key="13">
    <source>
        <dbReference type="ARBA" id="ARBA00023212"/>
    </source>
</evidence>
<evidence type="ECO:0000256" key="12">
    <source>
        <dbReference type="ARBA" id="ARBA00022803"/>
    </source>
</evidence>
<dbReference type="GO" id="GO:0005819">
    <property type="term" value="C:spindle"/>
    <property type="evidence" value="ECO:0007669"/>
    <property type="project" value="UniProtKB-SubCell"/>
</dbReference>
<dbReference type="EMBL" id="JTDY01000698">
    <property type="protein sequence ID" value="KOB76178.1"/>
    <property type="molecule type" value="Genomic_DNA"/>
</dbReference>
<dbReference type="STRING" id="104452.A0A0L7LKW7"/>
<dbReference type="Pfam" id="PF21371">
    <property type="entry name" value="Apc5_N"/>
    <property type="match status" value="1"/>
</dbReference>
<feature type="domain" description="Anaphase-promoting complex subunit 5 N-terminal" evidence="18">
    <location>
        <begin position="23"/>
        <end position="160"/>
    </location>
</feature>
<dbReference type="InterPro" id="IPR048968">
    <property type="entry name" value="Apc5_N"/>
</dbReference>
<evidence type="ECO:0000259" key="18">
    <source>
        <dbReference type="Pfam" id="PF21371"/>
    </source>
</evidence>
<evidence type="ECO:0000256" key="9">
    <source>
        <dbReference type="ARBA" id="ARBA00022737"/>
    </source>
</evidence>
<feature type="domain" description="Anaphase-promoting complex subunit 5" evidence="17">
    <location>
        <begin position="231"/>
        <end position="296"/>
    </location>
</feature>
<name>A0A0L7LKW7_OPEBR</name>
<dbReference type="InterPro" id="IPR026000">
    <property type="entry name" value="Apc5_dom"/>
</dbReference>
<keyword evidence="20" id="KW-1185">Reference proteome</keyword>
<dbReference type="Pfam" id="PF12862">
    <property type="entry name" value="ANAPC5"/>
    <property type="match status" value="2"/>
</dbReference>
<evidence type="ECO:0000256" key="3">
    <source>
        <dbReference type="ARBA" id="ARBA00004906"/>
    </source>
</evidence>
<dbReference type="GO" id="GO:0005680">
    <property type="term" value="C:anaphase-promoting complex"/>
    <property type="evidence" value="ECO:0007669"/>
    <property type="project" value="InterPro"/>
</dbReference>
<keyword evidence="10" id="KW-0498">Mitosis</keyword>
<evidence type="ECO:0000256" key="1">
    <source>
        <dbReference type="ARBA" id="ARBA00004123"/>
    </source>
</evidence>
<keyword evidence="8" id="KW-0132">Cell division</keyword>
<reference evidence="19 20" key="1">
    <citation type="journal article" date="2015" name="Genome Biol. Evol.">
        <title>The genome of winter moth (Operophtera brumata) provides a genomic perspective on sexual dimorphism and phenology.</title>
        <authorList>
            <person name="Derks M.F."/>
            <person name="Smit S."/>
            <person name="Salis L."/>
            <person name="Schijlen E."/>
            <person name="Bossers A."/>
            <person name="Mateman C."/>
            <person name="Pijl A.S."/>
            <person name="de Ridder D."/>
            <person name="Groenen M.A."/>
            <person name="Visser M.E."/>
            <person name="Megens H.J."/>
        </authorList>
    </citation>
    <scope>NUCLEOTIDE SEQUENCE [LARGE SCALE GENOMIC DNA]</scope>
    <source>
        <strain evidence="19">WM2013NL</strain>
        <tissue evidence="19">Head and thorax</tissue>
    </source>
</reference>
<dbReference type="GO" id="GO:0051301">
    <property type="term" value="P:cell division"/>
    <property type="evidence" value="ECO:0007669"/>
    <property type="project" value="UniProtKB-KW"/>
</dbReference>
<evidence type="ECO:0000256" key="5">
    <source>
        <dbReference type="ARBA" id="ARBA00016066"/>
    </source>
</evidence>
<dbReference type="PANTHER" id="PTHR12830">
    <property type="entry name" value="ANAPHASE-PROMOTING COMPLEX SUBUNIT 5"/>
    <property type="match status" value="1"/>
</dbReference>
<keyword evidence="14" id="KW-0539">Nucleus</keyword>
<dbReference type="PANTHER" id="PTHR12830:SF9">
    <property type="entry name" value="ANAPHASE-PROMOTING COMPLEX SUBUNIT 5"/>
    <property type="match status" value="1"/>
</dbReference>
<dbReference type="GO" id="GO:0031145">
    <property type="term" value="P:anaphase-promoting complex-dependent catabolic process"/>
    <property type="evidence" value="ECO:0007669"/>
    <property type="project" value="TreeGrafter"/>
</dbReference>
<keyword evidence="6" id="KW-0963">Cytoplasm</keyword>
<sequence length="593" mass="66627">MDLGSENLDFIKLVNIKGSVENITPHKIAVVAFIREYGLLKVEAKKMVDCSVAPKYRKDFCMLALKLIQCPDMEFKELETLLTDGRYNLLSVHLQNFCVRLQNIYVNGISALMDCVTSTVDKLMIEQSETNPCVIARYSVLGLYLRRILLHLDKLTFVQVKLNNMEPVATISSTPTADETKPLELSMRMNIIDRDNSFEECQWSSKQAELFTAQQANLLQINEKKALSPKHFLNCIRMNEFCGAQDSLYNCFDRTVFNIGANGNGSEKNKSFRYAALNRAAMHTQFGHNAQTPRAPRHAAVAVQLVAQHVAVMGAKPADVFQIITKGDSLNYLHSMTDLTIAGLANTAALWSLYGKTEMASVTCQLLLNLNTSVRHGRRGRGRSDGETRGRRRRTRGTPQCTRHRRALWESQLLKAEMYFLKGDATEAQESLQDILDYCKNEDDSLHFMTLRLKAIILLSQVQHSFSSIQSTNIMLLNEALSLARKYHLHYLAATVEMHIANVQLSMGCAKNSLMLCRVATAPTSGEARAQVINSCCQTLETVKNNFSKIGSHVRLLQTWYLQEPVRMDVPPAGDTESCRSLEYAVDSVLVLL</sequence>
<evidence type="ECO:0000256" key="15">
    <source>
        <dbReference type="ARBA" id="ARBA00023306"/>
    </source>
</evidence>
<evidence type="ECO:0000256" key="2">
    <source>
        <dbReference type="ARBA" id="ARBA00004186"/>
    </source>
</evidence>
<comment type="subcellular location">
    <subcellularLocation>
        <location evidence="2">Cytoplasm</location>
        <location evidence="2">Cytoskeleton</location>
        <location evidence="2">Spindle</location>
    </subcellularLocation>
    <subcellularLocation>
        <location evidence="1">Nucleus</location>
    </subcellularLocation>
</comment>
<keyword evidence="12" id="KW-0802">TPR repeat</keyword>
<dbReference type="CDD" id="cd16270">
    <property type="entry name" value="Apc5_N"/>
    <property type="match status" value="1"/>
</dbReference>
<comment type="similarity">
    <text evidence="4">Belongs to the APC5 family.</text>
</comment>
<evidence type="ECO:0000256" key="16">
    <source>
        <dbReference type="SAM" id="MobiDB-lite"/>
    </source>
</evidence>